<dbReference type="Pfam" id="PF00196">
    <property type="entry name" value="GerE"/>
    <property type="match status" value="1"/>
</dbReference>
<dbReference type="SUPFAM" id="SSF52540">
    <property type="entry name" value="P-loop containing nucleoside triphosphate hydrolases"/>
    <property type="match status" value="1"/>
</dbReference>
<dbReference type="SUPFAM" id="SSF48452">
    <property type="entry name" value="TPR-like"/>
    <property type="match status" value="2"/>
</dbReference>
<evidence type="ECO:0000313" key="2">
    <source>
        <dbReference type="EMBL" id="PCK27977.1"/>
    </source>
</evidence>
<dbReference type="Proteomes" id="UP000230886">
    <property type="component" value="Unassembled WGS sequence"/>
</dbReference>
<dbReference type="PROSITE" id="PS50043">
    <property type="entry name" value="HTH_LUXR_2"/>
    <property type="match status" value="1"/>
</dbReference>
<protein>
    <submittedName>
        <fullName evidence="2">LuxR family transcriptional regulator</fullName>
    </submittedName>
</protein>
<comment type="caution">
    <text evidence="2">The sequence shown here is derived from an EMBL/GenBank/DDBJ whole genome shotgun (WGS) entry which is preliminary data.</text>
</comment>
<keyword evidence="1" id="KW-0238">DNA-binding</keyword>
<dbReference type="InterPro" id="IPR016032">
    <property type="entry name" value="Sig_transdc_resp-reg_C-effctor"/>
</dbReference>
<dbReference type="RefSeq" id="WP_007729783.1">
    <property type="nucleotide sequence ID" value="NZ_CP092101.1"/>
</dbReference>
<dbReference type="GO" id="GO:0006355">
    <property type="term" value="P:regulation of DNA-templated transcription"/>
    <property type="evidence" value="ECO:0007669"/>
    <property type="project" value="InterPro"/>
</dbReference>
<gene>
    <name evidence="2" type="ORF">CHR55_05910</name>
</gene>
<dbReference type="GO" id="GO:0003677">
    <property type="term" value="F:DNA binding"/>
    <property type="evidence" value="ECO:0007669"/>
    <property type="project" value="UniProtKB-KW"/>
</dbReference>
<proteinExistence type="predicted"/>
<dbReference type="Gene3D" id="1.10.10.10">
    <property type="entry name" value="Winged helix-like DNA-binding domain superfamily/Winged helix DNA-binding domain"/>
    <property type="match status" value="1"/>
</dbReference>
<organism evidence="2 3">
    <name type="scientific">Rhodococcus qingshengii</name>
    <dbReference type="NCBI Taxonomy" id="334542"/>
    <lineage>
        <taxon>Bacteria</taxon>
        <taxon>Bacillati</taxon>
        <taxon>Actinomycetota</taxon>
        <taxon>Actinomycetes</taxon>
        <taxon>Mycobacteriales</taxon>
        <taxon>Nocardiaceae</taxon>
        <taxon>Rhodococcus</taxon>
        <taxon>Rhodococcus erythropolis group</taxon>
    </lineage>
</organism>
<name>A0A2A5JFD3_RHOSG</name>
<dbReference type="InterPro" id="IPR039420">
    <property type="entry name" value="WalR-like"/>
</dbReference>
<dbReference type="PANTHER" id="PTHR43214">
    <property type="entry name" value="TWO-COMPONENT RESPONSE REGULATOR"/>
    <property type="match status" value="1"/>
</dbReference>
<dbReference type="AlphaFoldDB" id="A0A2A5JFD3"/>
<dbReference type="InterPro" id="IPR000792">
    <property type="entry name" value="Tscrpt_reg_LuxR_C"/>
</dbReference>
<dbReference type="InterPro" id="IPR036388">
    <property type="entry name" value="WH-like_DNA-bd_sf"/>
</dbReference>
<evidence type="ECO:0000256" key="1">
    <source>
        <dbReference type="ARBA" id="ARBA00023125"/>
    </source>
</evidence>
<dbReference type="SMART" id="SM00421">
    <property type="entry name" value="HTH_LUXR"/>
    <property type="match status" value="1"/>
</dbReference>
<dbReference type="PRINTS" id="PR00038">
    <property type="entry name" value="HTHLUXR"/>
</dbReference>
<reference evidence="2 3" key="1">
    <citation type="submission" date="2017-07" db="EMBL/GenBank/DDBJ databases">
        <title>Draft sequence of Rhodococcus enclensis 23b-28.</title>
        <authorList>
            <person name="Besaury L."/>
            <person name="Sancelme M."/>
            <person name="Amato P."/>
            <person name="Lallement A."/>
            <person name="Delort A.-M."/>
        </authorList>
    </citation>
    <scope>NUCLEOTIDE SEQUENCE [LARGE SCALE GENOMIC DNA]</scope>
    <source>
        <strain evidence="2 3">23b-28</strain>
    </source>
</reference>
<dbReference type="Gene3D" id="1.25.40.10">
    <property type="entry name" value="Tetratricopeptide repeat domain"/>
    <property type="match status" value="1"/>
</dbReference>
<dbReference type="EMBL" id="NOVD01000003">
    <property type="protein sequence ID" value="PCK27977.1"/>
    <property type="molecule type" value="Genomic_DNA"/>
</dbReference>
<sequence length="900" mass="97472">MTLRDLLLGRERELAVLGRALAAAETGVPTLVLVEGDAGSGKSTLVDRFAEISSAHTLRRARGLEWESNTAFGVIDQLLERPVSNSDPVAVAHEIVDAAEQLTLIVVDDAHHSDVSSLQAITSALHRGRTAPLLFVLVAEETPFLREDVRQILDLHWSTRLHISPIDAPVIIDIARMRSGIDLSSGVALALQDFTAGNTLDIVSLLDELPPTYWTQWHRTLPVPRHRAVSIAAALATCSAGARTLIEAAAVVGRSTTLSHLAQLAEIDDVVGALDSAFASGLLSVHEQHGSTEVSLSSTMVTAAVRGALGPAHLHLLHTRAAEIAWGEGERLFHLAAASTTHDEDLAAELVAYASLRASDGAWSEVADAMVTASRLTTARTEHEDRLLRGVDALTGSGDIPRAMVFVPEIESISRGPLRDAVLGYLAIHRGRPTEAADLLTRAWDSCSVDREPGIAAMIAQRMVLHSLARLDGTALVEWVDRAVELVGPSDPAAVESEAIKGLGLGATGRTENALAAYAELSDRVRPGAQAQRFQMGRGWLELALDHPESARRDLESAVSTEFSSGSARISLWAQAWLARTQFALGAWDEALSTVEGAGAEVDRFEIEIIRPLVHWSGAQIHALRGNWELARDHVRRAYAGIHAYEIMYVPALLARAQVAEAAADYAEVLVALAPLTSSKAQQWLDEPGFWPWVDLYANALVMVGRADDADAFLQPHEQTARRREHRSAAARLGYVRGRIHGARGELDLARESFDAALLGIETLPLPYDRARINFAYGQTLRRAGKRAEADVVLRAARELYHSLGAATYVERCERELRAGGLNLSRTEKGITDLTPQERAVADLVAAGKSNKEAAGELFLSVKTIQYHLTRAYAKLGLRSRSELAALFRDRGLSDPHQEN</sequence>
<evidence type="ECO:0000313" key="3">
    <source>
        <dbReference type="Proteomes" id="UP000230886"/>
    </source>
</evidence>
<dbReference type="SUPFAM" id="SSF46894">
    <property type="entry name" value="C-terminal effector domain of the bipartite response regulators"/>
    <property type="match status" value="1"/>
</dbReference>
<accession>A0A2A5JFD3</accession>
<dbReference type="Pfam" id="PF13191">
    <property type="entry name" value="AAA_16"/>
    <property type="match status" value="1"/>
</dbReference>
<dbReference type="InterPro" id="IPR041664">
    <property type="entry name" value="AAA_16"/>
</dbReference>
<dbReference type="CDD" id="cd06170">
    <property type="entry name" value="LuxR_C_like"/>
    <property type="match status" value="1"/>
</dbReference>
<dbReference type="InterPro" id="IPR027417">
    <property type="entry name" value="P-loop_NTPase"/>
</dbReference>
<dbReference type="InterPro" id="IPR011990">
    <property type="entry name" value="TPR-like_helical_dom_sf"/>
</dbReference>